<reference evidence="5 6" key="1">
    <citation type="journal article" date="2017" name="Genome Biol.">
        <title>New reference genome sequences of hot pepper reveal the massive evolution of plant disease-resistance genes by retroduplication.</title>
        <authorList>
            <person name="Kim S."/>
            <person name="Park J."/>
            <person name="Yeom S.I."/>
            <person name="Kim Y.M."/>
            <person name="Seo E."/>
            <person name="Kim K.T."/>
            <person name="Kim M.S."/>
            <person name="Lee J.M."/>
            <person name="Cheong K."/>
            <person name="Shin H.S."/>
            <person name="Kim S.B."/>
            <person name="Han K."/>
            <person name="Lee J."/>
            <person name="Park M."/>
            <person name="Lee H.A."/>
            <person name="Lee H.Y."/>
            <person name="Lee Y."/>
            <person name="Oh S."/>
            <person name="Lee J.H."/>
            <person name="Choi E."/>
            <person name="Choi E."/>
            <person name="Lee S.E."/>
            <person name="Jeon J."/>
            <person name="Kim H."/>
            <person name="Choi G."/>
            <person name="Song H."/>
            <person name="Lee J."/>
            <person name="Lee S.C."/>
            <person name="Kwon J.K."/>
            <person name="Lee H.Y."/>
            <person name="Koo N."/>
            <person name="Hong Y."/>
            <person name="Kim R.W."/>
            <person name="Kang W.H."/>
            <person name="Huh J.H."/>
            <person name="Kang B.C."/>
            <person name="Yang T.J."/>
            <person name="Lee Y.H."/>
            <person name="Bennetzen J.L."/>
            <person name="Choi D."/>
        </authorList>
    </citation>
    <scope>NUCLEOTIDE SEQUENCE [LARGE SCALE GENOMIC DNA]</scope>
    <source>
        <strain evidence="6">cv. PBC81</strain>
    </source>
</reference>
<keyword evidence="6" id="KW-1185">Reference proteome</keyword>
<name>A0A2G2XE63_CAPBA</name>
<dbReference type="SUPFAM" id="SSF54001">
    <property type="entry name" value="Cysteine proteinases"/>
    <property type="match status" value="1"/>
</dbReference>
<proteinExistence type="inferred from homology"/>
<sequence>MSIIRSLNDVYSMDAHNLKDGGQEHHLMEYINGFRMHAAVPWHTVEDIFISINIKEKHHWVLVVLSFSERCIFLYDSYESSGHYAAVLAEIEKITKIILLCLQVCDFYVKKGIDHQSHPRYKDKGSSDMFDVLFQNDLNCGVFMVMYAECLSYGHKFITSKFDLNALRTRYDALLWDDGIRKQKANVISDVEAPVRPARQSRITSITEVVDV</sequence>
<evidence type="ECO:0000259" key="4">
    <source>
        <dbReference type="PROSITE" id="PS50600"/>
    </source>
</evidence>
<evidence type="ECO:0000313" key="6">
    <source>
        <dbReference type="Proteomes" id="UP000224567"/>
    </source>
</evidence>
<dbReference type="Proteomes" id="UP000224567">
    <property type="component" value="Unassembled WGS sequence"/>
</dbReference>
<evidence type="ECO:0000256" key="1">
    <source>
        <dbReference type="ARBA" id="ARBA00005234"/>
    </source>
</evidence>
<keyword evidence="2" id="KW-0645">Protease</keyword>
<dbReference type="InterPro" id="IPR003653">
    <property type="entry name" value="Peptidase_C48_C"/>
</dbReference>
<dbReference type="InterPro" id="IPR038765">
    <property type="entry name" value="Papain-like_cys_pep_sf"/>
</dbReference>
<keyword evidence="3" id="KW-0378">Hydrolase</keyword>
<accession>A0A2G2XE63</accession>
<evidence type="ECO:0000256" key="3">
    <source>
        <dbReference type="ARBA" id="ARBA00022801"/>
    </source>
</evidence>
<dbReference type="Gene3D" id="3.40.395.10">
    <property type="entry name" value="Adenoviral Proteinase, Chain A"/>
    <property type="match status" value="1"/>
</dbReference>
<dbReference type="PANTHER" id="PTHR31470">
    <property type="entry name" value="CYSTEINE PROTEINASES SUPERFAMILY PROTEIN-RELATED-RELATED"/>
    <property type="match status" value="1"/>
</dbReference>
<dbReference type="OrthoDB" id="1302742at2759"/>
<dbReference type="AlphaFoldDB" id="A0A2G2XE63"/>
<comment type="similarity">
    <text evidence="1">Belongs to the peptidase C48 family.</text>
</comment>
<reference evidence="6" key="2">
    <citation type="journal article" date="2017" name="J. Anim. Genet.">
        <title>Multiple reference genome sequences of hot pepper reveal the massive evolution of plant disease resistance genes by retroduplication.</title>
        <authorList>
            <person name="Kim S."/>
            <person name="Park J."/>
            <person name="Yeom S.-I."/>
            <person name="Kim Y.-M."/>
            <person name="Seo E."/>
            <person name="Kim K.-T."/>
            <person name="Kim M.-S."/>
            <person name="Lee J.M."/>
            <person name="Cheong K."/>
            <person name="Shin H.-S."/>
            <person name="Kim S.-B."/>
            <person name="Han K."/>
            <person name="Lee J."/>
            <person name="Park M."/>
            <person name="Lee H.-A."/>
            <person name="Lee H.-Y."/>
            <person name="Lee Y."/>
            <person name="Oh S."/>
            <person name="Lee J.H."/>
            <person name="Choi E."/>
            <person name="Choi E."/>
            <person name="Lee S.E."/>
            <person name="Jeon J."/>
            <person name="Kim H."/>
            <person name="Choi G."/>
            <person name="Song H."/>
            <person name="Lee J."/>
            <person name="Lee S.-C."/>
            <person name="Kwon J.-K."/>
            <person name="Lee H.-Y."/>
            <person name="Koo N."/>
            <person name="Hong Y."/>
            <person name="Kim R.W."/>
            <person name="Kang W.-H."/>
            <person name="Huh J.H."/>
            <person name="Kang B.-C."/>
            <person name="Yang T.-J."/>
            <person name="Lee Y.-H."/>
            <person name="Bennetzen J.L."/>
            <person name="Choi D."/>
        </authorList>
    </citation>
    <scope>NUCLEOTIDE SEQUENCE [LARGE SCALE GENOMIC DNA]</scope>
    <source>
        <strain evidence="6">cv. PBC81</strain>
    </source>
</reference>
<dbReference type="EMBL" id="MLFT02000002">
    <property type="protein sequence ID" value="PHT55749.1"/>
    <property type="molecule type" value="Genomic_DNA"/>
</dbReference>
<dbReference type="PROSITE" id="PS50600">
    <property type="entry name" value="ULP_PROTEASE"/>
    <property type="match status" value="1"/>
</dbReference>
<gene>
    <name evidence="5" type="ORF">CQW23_04235</name>
</gene>
<comment type="caution">
    <text evidence="5">The sequence shown here is derived from an EMBL/GenBank/DDBJ whole genome shotgun (WGS) entry which is preliminary data.</text>
</comment>
<feature type="domain" description="Ubiquitin-like protease family profile" evidence="4">
    <location>
        <begin position="1"/>
        <end position="151"/>
    </location>
</feature>
<dbReference type="GO" id="GO:0006508">
    <property type="term" value="P:proteolysis"/>
    <property type="evidence" value="ECO:0007669"/>
    <property type="project" value="UniProtKB-KW"/>
</dbReference>
<evidence type="ECO:0000256" key="2">
    <source>
        <dbReference type="ARBA" id="ARBA00022670"/>
    </source>
</evidence>
<dbReference type="Pfam" id="PF02902">
    <property type="entry name" value="Peptidase_C48"/>
    <property type="match status" value="1"/>
</dbReference>
<protein>
    <recommendedName>
        <fullName evidence="4">Ubiquitin-like protease family profile domain-containing protein</fullName>
    </recommendedName>
</protein>
<dbReference type="PANTHER" id="PTHR31470:SF40">
    <property type="entry name" value="UBIQUITIN-LIKE PROTEASE FAMILY PROFILE DOMAIN-CONTAINING PROTEIN"/>
    <property type="match status" value="1"/>
</dbReference>
<dbReference type="GO" id="GO:0008234">
    <property type="term" value="F:cysteine-type peptidase activity"/>
    <property type="evidence" value="ECO:0007669"/>
    <property type="project" value="InterPro"/>
</dbReference>
<evidence type="ECO:0000313" key="5">
    <source>
        <dbReference type="EMBL" id="PHT55749.1"/>
    </source>
</evidence>
<organism evidence="5 6">
    <name type="scientific">Capsicum baccatum</name>
    <name type="common">Peruvian pepper</name>
    <dbReference type="NCBI Taxonomy" id="33114"/>
    <lineage>
        <taxon>Eukaryota</taxon>
        <taxon>Viridiplantae</taxon>
        <taxon>Streptophyta</taxon>
        <taxon>Embryophyta</taxon>
        <taxon>Tracheophyta</taxon>
        <taxon>Spermatophyta</taxon>
        <taxon>Magnoliopsida</taxon>
        <taxon>eudicotyledons</taxon>
        <taxon>Gunneridae</taxon>
        <taxon>Pentapetalae</taxon>
        <taxon>asterids</taxon>
        <taxon>lamiids</taxon>
        <taxon>Solanales</taxon>
        <taxon>Solanaceae</taxon>
        <taxon>Solanoideae</taxon>
        <taxon>Capsiceae</taxon>
        <taxon>Capsicum</taxon>
    </lineage>
</organism>